<protein>
    <submittedName>
        <fullName evidence="2">Uncharacterized protein</fullName>
    </submittedName>
</protein>
<evidence type="ECO:0000256" key="1">
    <source>
        <dbReference type="SAM" id="MobiDB-lite"/>
    </source>
</evidence>
<feature type="region of interest" description="Disordered" evidence="1">
    <location>
        <begin position="81"/>
        <end position="117"/>
    </location>
</feature>
<accession>A0ABM7TTU9</accession>
<name>A0ABM7TTU9_9BURK</name>
<organism evidence="2 3">
    <name type="scientific">Paraburkholderia terrae</name>
    <dbReference type="NCBI Taxonomy" id="311230"/>
    <lineage>
        <taxon>Bacteria</taxon>
        <taxon>Pseudomonadati</taxon>
        <taxon>Pseudomonadota</taxon>
        <taxon>Betaproteobacteria</taxon>
        <taxon>Burkholderiales</taxon>
        <taxon>Burkholderiaceae</taxon>
        <taxon>Paraburkholderia</taxon>
    </lineage>
</organism>
<dbReference type="EMBL" id="AP024957">
    <property type="protein sequence ID" value="BCZ82521.1"/>
    <property type="molecule type" value="Genomic_DNA"/>
</dbReference>
<dbReference type="Proteomes" id="UP001319874">
    <property type="component" value="Chromosome 3"/>
</dbReference>
<gene>
    <name evidence="2" type="ORF">PTKU64_61960</name>
</gene>
<evidence type="ECO:0000313" key="3">
    <source>
        <dbReference type="Proteomes" id="UP001319874"/>
    </source>
</evidence>
<proteinExistence type="predicted"/>
<evidence type="ECO:0000313" key="2">
    <source>
        <dbReference type="EMBL" id="BCZ82521.1"/>
    </source>
</evidence>
<sequence length="117" mass="12977">MGQCRMKERWPMLRLVRRNRQDRAHVTGTDAPDMKIENCVTGVLDGSAYVIRQASVVIHIQQDCARVAQQPIRPVRITRAPTIPAAGSIQTQPNRHASRRPTITSNPNTATGIASLK</sequence>
<reference evidence="2 3" key="1">
    <citation type="journal article" date="2022" name="Front. Microbiol.">
        <title>Identification and characterization of a novel class of self-sufficient cytochrome P450 hydroxylase involved in cyclohexanecarboxylate degradation in Paraburkholderia terrae strain KU-64.</title>
        <authorList>
            <person name="Yamamoto T."/>
            <person name="Hasegawa Y."/>
            <person name="Iwaki H."/>
        </authorList>
    </citation>
    <scope>NUCLEOTIDE SEQUENCE [LARGE SCALE GENOMIC DNA]</scope>
    <source>
        <strain evidence="2 3">KU-64</strain>
    </source>
</reference>
<feature type="compositionally biased region" description="Polar residues" evidence="1">
    <location>
        <begin position="88"/>
        <end position="117"/>
    </location>
</feature>
<keyword evidence="3" id="KW-1185">Reference proteome</keyword>